<dbReference type="EMBL" id="MIQH01000752">
    <property type="protein sequence ID" value="OIR24268.1"/>
    <property type="molecule type" value="Genomic_DNA"/>
</dbReference>
<dbReference type="Gene3D" id="3.40.50.300">
    <property type="entry name" value="P-loop containing nucleotide triphosphate hydrolases"/>
    <property type="match status" value="1"/>
</dbReference>
<dbReference type="Proteomes" id="UP000182798">
    <property type="component" value="Unassembled WGS sequence"/>
</dbReference>
<proteinExistence type="predicted"/>
<organism evidence="1 2">
    <name type="scientific">Bathymodiolus thermophilus thioautotrophic gill symbiont</name>
    <dbReference type="NCBI Taxonomy" id="2360"/>
    <lineage>
        <taxon>Bacteria</taxon>
        <taxon>Pseudomonadati</taxon>
        <taxon>Pseudomonadota</taxon>
        <taxon>Gammaproteobacteria</taxon>
        <taxon>sulfur-oxidizing symbionts</taxon>
    </lineage>
</organism>
<protein>
    <recommendedName>
        <fullName evidence="3">ATPase AAA-type core domain-containing protein</fullName>
    </recommendedName>
</protein>
<dbReference type="SUPFAM" id="SSF52540">
    <property type="entry name" value="P-loop containing nucleoside triphosphate hydrolases"/>
    <property type="match status" value="1"/>
</dbReference>
<reference evidence="2" key="1">
    <citation type="submission" date="2016-09" db="EMBL/GenBank/DDBJ databases">
        <title>Genome Sequence of Bathymodiolus thermophilus sulfur-oxidizing gill endosymbiont.</title>
        <authorList>
            <person name="Ponnudurai R."/>
            <person name="Kleiner M."/>
            <person name="Sayavedra L."/>
            <person name="Thuermer A."/>
            <person name="Felbeck H."/>
            <person name="Schlueter R."/>
            <person name="Schweder T."/>
            <person name="Markert S."/>
        </authorList>
    </citation>
    <scope>NUCLEOTIDE SEQUENCE [LARGE SCALE GENOMIC DNA]</scope>
    <source>
        <strain evidence="2">BAT/CrabSpa'14</strain>
    </source>
</reference>
<evidence type="ECO:0008006" key="3">
    <source>
        <dbReference type="Google" id="ProtNLM"/>
    </source>
</evidence>
<dbReference type="PANTHER" id="PTHR40396">
    <property type="entry name" value="ATPASE-LIKE PROTEIN"/>
    <property type="match status" value="1"/>
</dbReference>
<name>A0A1J5TVQ8_9GAMM</name>
<evidence type="ECO:0000313" key="2">
    <source>
        <dbReference type="Proteomes" id="UP000182798"/>
    </source>
</evidence>
<dbReference type="AlphaFoldDB" id="A0A1J5TVQ8"/>
<dbReference type="PANTHER" id="PTHR40396:SF1">
    <property type="entry name" value="ATPASE AAA-TYPE CORE DOMAIN-CONTAINING PROTEIN"/>
    <property type="match status" value="1"/>
</dbReference>
<dbReference type="InterPro" id="IPR027417">
    <property type="entry name" value="P-loop_NTPase"/>
</dbReference>
<gene>
    <name evidence="1" type="ORF">BGC33_09930</name>
</gene>
<dbReference type="OrthoDB" id="8610837at2"/>
<comment type="caution">
    <text evidence="1">The sequence shown here is derived from an EMBL/GenBank/DDBJ whole genome shotgun (WGS) entry which is preliminary data.</text>
</comment>
<accession>A0A1J5TVQ8</accession>
<sequence length="380" mass="43299">MIFLKLKIDNFYMFKDTEFDFTYPKKIANSTIEGEFLTDFPKINYKKVCILMGANASGKTSLGKTMCFINNYLAGRDVKSFSNSIGDKKKSASAEIIYITPQSKEIHKLLIKFNVDRLIFEQHTVCKLKKTSNLKATLLTVENSTPRFTYDENNKHDIENPGFKSVAHSLGQILCEQSSIWCYLFSDSNSNDSHAFIKTYTPNISILEGILKSFDNSISSVNKISESEGDSYIVKFANNDEVIIEDGTILNHKRLSKGTIESIEVADFLNHIISSDGGTFFLDEKMIYSHSEIEISILNLIVEKLKANSQFFYTTHNYDILAMNLPSHSYTFMKKNEFVEVLHPEKLGYTKNDRSLLGYVKNNAFGTLPDTSKIDNFFYH</sequence>
<evidence type="ECO:0000313" key="1">
    <source>
        <dbReference type="EMBL" id="OIR24268.1"/>
    </source>
</evidence>
<dbReference type="RefSeq" id="WP_071564834.1">
    <property type="nucleotide sequence ID" value="NZ_MIQH01000752.1"/>
</dbReference>